<organism evidence="1 2">
    <name type="scientific">Brassica rapa subsp. trilocularis</name>
    <dbReference type="NCBI Taxonomy" id="1813537"/>
    <lineage>
        <taxon>Eukaryota</taxon>
        <taxon>Viridiplantae</taxon>
        <taxon>Streptophyta</taxon>
        <taxon>Embryophyta</taxon>
        <taxon>Tracheophyta</taxon>
        <taxon>Spermatophyta</taxon>
        <taxon>Magnoliopsida</taxon>
        <taxon>eudicotyledons</taxon>
        <taxon>Gunneridae</taxon>
        <taxon>Pentapetalae</taxon>
        <taxon>rosids</taxon>
        <taxon>malvids</taxon>
        <taxon>Brassicales</taxon>
        <taxon>Brassicaceae</taxon>
        <taxon>Brassiceae</taxon>
        <taxon>Brassica</taxon>
    </lineage>
</organism>
<evidence type="ECO:0000313" key="2">
    <source>
        <dbReference type="Proteomes" id="UP000823674"/>
    </source>
</evidence>
<comment type="caution">
    <text evidence="1">The sequence shown here is derived from an EMBL/GenBank/DDBJ whole genome shotgun (WGS) entry which is preliminary data.</text>
</comment>
<accession>A0ABQ7M1I0</accession>
<dbReference type="Proteomes" id="UP000823674">
    <property type="component" value="Chromosome A06"/>
</dbReference>
<sequence length="95" mass="10844">MRRYLLTAFGADKLVRIERVKASVAKAERDPIAQKTVLHLESAPVFTKQLNKGKGIVFDFDINSSGDQLPMESSHKDKLRHQILRQERERVLSQG</sequence>
<reference evidence="1 2" key="1">
    <citation type="submission" date="2021-03" db="EMBL/GenBank/DDBJ databases">
        <authorList>
            <person name="King G.J."/>
            <person name="Bancroft I."/>
            <person name="Baten A."/>
            <person name="Bloomfield J."/>
            <person name="Borpatragohain P."/>
            <person name="He Z."/>
            <person name="Irish N."/>
            <person name="Irwin J."/>
            <person name="Liu K."/>
            <person name="Mauleon R.P."/>
            <person name="Moore J."/>
            <person name="Morris R."/>
            <person name="Ostergaard L."/>
            <person name="Wang B."/>
            <person name="Wells R."/>
        </authorList>
    </citation>
    <scope>NUCLEOTIDE SEQUENCE [LARGE SCALE GENOMIC DNA]</scope>
    <source>
        <strain evidence="1">R-o-18</strain>
        <tissue evidence="1">Leaf</tissue>
    </source>
</reference>
<proteinExistence type="predicted"/>
<gene>
    <name evidence="1" type="primary">A06p017540.1_BraROA</name>
    <name evidence="1" type="ORF">IGI04_022633</name>
</gene>
<evidence type="ECO:0000313" key="1">
    <source>
        <dbReference type="EMBL" id="KAG5392670.1"/>
    </source>
</evidence>
<keyword evidence="2" id="KW-1185">Reference proteome</keyword>
<dbReference type="EMBL" id="JADBGQ010000006">
    <property type="protein sequence ID" value="KAG5392670.1"/>
    <property type="molecule type" value="Genomic_DNA"/>
</dbReference>
<name>A0ABQ7M1I0_BRACM</name>
<protein>
    <submittedName>
        <fullName evidence="1">Uncharacterized protein</fullName>
    </submittedName>
</protein>